<dbReference type="SUPFAM" id="SSF55874">
    <property type="entry name" value="ATPase domain of HSP90 chaperone/DNA topoisomerase II/histidine kinase"/>
    <property type="match status" value="1"/>
</dbReference>
<evidence type="ECO:0000256" key="7">
    <source>
        <dbReference type="ARBA" id="ARBA00022840"/>
    </source>
</evidence>
<name>A0A371J8N1_9FIRM</name>
<evidence type="ECO:0000313" key="12">
    <source>
        <dbReference type="Proteomes" id="UP000215694"/>
    </source>
</evidence>
<dbReference type="PANTHER" id="PTHR24421:SF10">
    <property type="entry name" value="NITRATE_NITRITE SENSOR PROTEIN NARQ"/>
    <property type="match status" value="1"/>
</dbReference>
<dbReference type="RefSeq" id="WP_094367874.1">
    <property type="nucleotide sequence ID" value="NZ_NOJY02000003.1"/>
</dbReference>
<organism evidence="11 12">
    <name type="scientific">Romboutsia weinsteinii</name>
    <dbReference type="NCBI Taxonomy" id="2020949"/>
    <lineage>
        <taxon>Bacteria</taxon>
        <taxon>Bacillati</taxon>
        <taxon>Bacillota</taxon>
        <taxon>Clostridia</taxon>
        <taxon>Peptostreptococcales</taxon>
        <taxon>Peptostreptococcaceae</taxon>
        <taxon>Romboutsia</taxon>
    </lineage>
</organism>
<dbReference type="Gene3D" id="3.30.565.10">
    <property type="entry name" value="Histidine kinase-like ATPase, C-terminal domain"/>
    <property type="match status" value="1"/>
</dbReference>
<evidence type="ECO:0000313" key="11">
    <source>
        <dbReference type="EMBL" id="RDY29132.1"/>
    </source>
</evidence>
<keyword evidence="7" id="KW-0067">ATP-binding</keyword>
<keyword evidence="9" id="KW-0472">Membrane</keyword>
<feature type="domain" description="Signal transduction histidine kinase subgroup 3 dimerisation and phosphoacceptor" evidence="10">
    <location>
        <begin position="175"/>
        <end position="241"/>
    </location>
</feature>
<feature type="transmembrane region" description="Helical" evidence="9">
    <location>
        <begin position="26"/>
        <end position="43"/>
    </location>
</feature>
<dbReference type="EC" id="2.7.13.3" evidence="2"/>
<keyword evidence="9" id="KW-0812">Transmembrane</keyword>
<evidence type="ECO:0000256" key="2">
    <source>
        <dbReference type="ARBA" id="ARBA00012438"/>
    </source>
</evidence>
<evidence type="ECO:0000256" key="9">
    <source>
        <dbReference type="SAM" id="Phobius"/>
    </source>
</evidence>
<keyword evidence="12" id="KW-1185">Reference proteome</keyword>
<dbReference type="AlphaFoldDB" id="A0A371J8N1"/>
<keyword evidence="4" id="KW-0808">Transferase</keyword>
<evidence type="ECO:0000259" key="10">
    <source>
        <dbReference type="Pfam" id="PF07730"/>
    </source>
</evidence>
<evidence type="ECO:0000256" key="5">
    <source>
        <dbReference type="ARBA" id="ARBA00022741"/>
    </source>
</evidence>
<gene>
    <name evidence="11" type="ORF">CHL78_002160</name>
</gene>
<accession>A0A371J8N1</accession>
<comment type="caution">
    <text evidence="11">The sequence shown here is derived from an EMBL/GenBank/DDBJ whole genome shotgun (WGS) entry which is preliminary data.</text>
</comment>
<dbReference type="GO" id="GO:0046983">
    <property type="term" value="F:protein dimerization activity"/>
    <property type="evidence" value="ECO:0007669"/>
    <property type="project" value="InterPro"/>
</dbReference>
<feature type="transmembrane region" description="Helical" evidence="9">
    <location>
        <begin position="55"/>
        <end position="78"/>
    </location>
</feature>
<proteinExistence type="predicted"/>
<feature type="transmembrane region" description="Helical" evidence="9">
    <location>
        <begin position="113"/>
        <end position="131"/>
    </location>
</feature>
<dbReference type="InterPro" id="IPR036890">
    <property type="entry name" value="HATPase_C_sf"/>
</dbReference>
<dbReference type="EMBL" id="NOJY02000003">
    <property type="protein sequence ID" value="RDY29132.1"/>
    <property type="molecule type" value="Genomic_DNA"/>
</dbReference>
<keyword evidence="8" id="KW-0902">Two-component regulatory system</keyword>
<evidence type="ECO:0000256" key="4">
    <source>
        <dbReference type="ARBA" id="ARBA00022679"/>
    </source>
</evidence>
<dbReference type="InterPro" id="IPR011712">
    <property type="entry name" value="Sig_transdc_His_kin_sub3_dim/P"/>
</dbReference>
<evidence type="ECO:0000256" key="1">
    <source>
        <dbReference type="ARBA" id="ARBA00000085"/>
    </source>
</evidence>
<dbReference type="GO" id="GO:0000155">
    <property type="term" value="F:phosphorelay sensor kinase activity"/>
    <property type="evidence" value="ECO:0007669"/>
    <property type="project" value="InterPro"/>
</dbReference>
<comment type="catalytic activity">
    <reaction evidence="1">
        <text>ATP + protein L-histidine = ADP + protein N-phospho-L-histidine.</text>
        <dbReference type="EC" id="2.7.13.3"/>
    </reaction>
</comment>
<keyword evidence="6" id="KW-0418">Kinase</keyword>
<keyword evidence="5" id="KW-0547">Nucleotide-binding</keyword>
<evidence type="ECO:0000256" key="8">
    <source>
        <dbReference type="ARBA" id="ARBA00023012"/>
    </source>
</evidence>
<sequence length="364" mass="41705">MLSSIIINLILSINLFFYEIEVSQKYTTTIILISISMAIYIYSNLIKDKDIKRKVLMVNIIFIIISCSIFPKLILLLSPVIVEYILSKRYSDMIAAIGVFVAVLIQLRLNIGYLMISLGVVSSIFVYINLINNKKKEKLEKINYDLKEKLYNIEESRVLENKLNHQSIETIKIEERNSISQKLHDKIGHTLAGSIMQLEALKIIMNSDSKKGIEMLDGITDNLRNGMDDIRTTLRKIKPEQAEVRINNLKLMLEEFSKSYKIDYELSLEGDLQEISMVYWKVILDSLKEILTNTIKYSNCDKISMEISLLNKIIRVHIKDNGICNGKIKKGMGLLGIEERVINIGGDVSFNNEDGFSTLIILKR</sequence>
<evidence type="ECO:0000256" key="6">
    <source>
        <dbReference type="ARBA" id="ARBA00022777"/>
    </source>
</evidence>
<protein>
    <recommendedName>
        <fullName evidence="2">histidine kinase</fullName>
        <ecNumber evidence="2">2.7.13.3</ecNumber>
    </recommendedName>
</protein>
<dbReference type="GO" id="GO:0005524">
    <property type="term" value="F:ATP binding"/>
    <property type="evidence" value="ECO:0007669"/>
    <property type="project" value="UniProtKB-KW"/>
</dbReference>
<keyword evidence="3" id="KW-0597">Phosphoprotein</keyword>
<dbReference type="Gene3D" id="1.20.5.1930">
    <property type="match status" value="1"/>
</dbReference>
<dbReference type="InterPro" id="IPR050482">
    <property type="entry name" value="Sensor_HK_TwoCompSys"/>
</dbReference>
<dbReference type="OrthoDB" id="9781904at2"/>
<evidence type="ECO:0000256" key="3">
    <source>
        <dbReference type="ARBA" id="ARBA00022553"/>
    </source>
</evidence>
<keyword evidence="9" id="KW-1133">Transmembrane helix</keyword>
<reference evidence="11 12" key="1">
    <citation type="journal article" date="2017" name="Genome Announc.">
        <title>Draft Genome Sequence of Romboutsia weinsteinii sp. nov. Strain CCRI-19649(T) Isolated from Surface Water.</title>
        <authorList>
            <person name="Maheux A.F."/>
            <person name="Boudreau D.K."/>
            <person name="Berube E."/>
            <person name="Boissinot M."/>
            <person name="Cantin P."/>
            <person name="Raymond F."/>
            <person name="Corbeil J."/>
            <person name="Omar R.F."/>
            <person name="Bergeron M.G."/>
        </authorList>
    </citation>
    <scope>NUCLEOTIDE SEQUENCE [LARGE SCALE GENOMIC DNA]</scope>
    <source>
        <strain evidence="11 12">CCRI-19649</strain>
    </source>
</reference>
<dbReference type="PANTHER" id="PTHR24421">
    <property type="entry name" value="NITRATE/NITRITE SENSOR PROTEIN NARX-RELATED"/>
    <property type="match status" value="1"/>
</dbReference>
<dbReference type="GO" id="GO:0016020">
    <property type="term" value="C:membrane"/>
    <property type="evidence" value="ECO:0007669"/>
    <property type="project" value="InterPro"/>
</dbReference>
<dbReference type="Pfam" id="PF07730">
    <property type="entry name" value="HisKA_3"/>
    <property type="match status" value="1"/>
</dbReference>
<dbReference type="Proteomes" id="UP000215694">
    <property type="component" value="Unassembled WGS sequence"/>
</dbReference>